<gene>
    <name evidence="1" type="ORF">Spa2297_17360</name>
</gene>
<dbReference type="KEGG" id="spav:Spa2297_17360"/>
<proteinExistence type="predicted"/>
<dbReference type="Proteomes" id="UP000078468">
    <property type="component" value="Chromosome"/>
</dbReference>
<reference evidence="1 2" key="1">
    <citation type="submission" date="2016-05" db="EMBL/GenBank/DDBJ databases">
        <title>Non-Contiguous Finished Genome Sequence of Streptomyces parvulus 2297 Integrated Site-Specifically with Actinophage R4.</title>
        <authorList>
            <person name="Nishizawa T."/>
            <person name="Miura T."/>
            <person name="Harada C."/>
            <person name="Guo Y."/>
            <person name="Narisawa K."/>
            <person name="Ohta H."/>
            <person name="Takahashi H."/>
            <person name="Shirai M."/>
        </authorList>
    </citation>
    <scope>NUCLEOTIDE SEQUENCE [LARGE SCALE GENOMIC DNA]</scope>
    <source>
        <strain evidence="1 2">2297</strain>
    </source>
</reference>
<dbReference type="GeneID" id="91306657"/>
<sequence>MLNRIRRAVTLARARHFPKGRHRRALTPSRTAVAAPLALAVEPPAVPEWMPDTADRLHLLLGEDNALVRPYVLAWERQRARQRSMIVAPRLSAEAFSALAGAR</sequence>
<name>A0A191V0Q5_9ACTN</name>
<dbReference type="RefSeq" id="WP_064728958.1">
    <property type="nucleotide sequence ID" value="NZ_BMRX01000001.1"/>
</dbReference>
<accession>A0A191V0Q5</accession>
<dbReference type="EMBL" id="CP015866">
    <property type="protein sequence ID" value="ANJ08591.1"/>
    <property type="molecule type" value="Genomic_DNA"/>
</dbReference>
<evidence type="ECO:0000313" key="2">
    <source>
        <dbReference type="Proteomes" id="UP000078468"/>
    </source>
</evidence>
<evidence type="ECO:0000313" key="1">
    <source>
        <dbReference type="EMBL" id="ANJ08591.1"/>
    </source>
</evidence>
<protein>
    <submittedName>
        <fullName evidence="1">Uncharacterized protein</fullName>
    </submittedName>
</protein>
<organism evidence="1 2">
    <name type="scientific">Streptomyces parvulus</name>
    <dbReference type="NCBI Taxonomy" id="146923"/>
    <lineage>
        <taxon>Bacteria</taxon>
        <taxon>Bacillati</taxon>
        <taxon>Actinomycetota</taxon>
        <taxon>Actinomycetes</taxon>
        <taxon>Kitasatosporales</taxon>
        <taxon>Streptomycetaceae</taxon>
        <taxon>Streptomyces</taxon>
    </lineage>
</organism>
<dbReference type="AlphaFoldDB" id="A0A191V0Q5"/>